<dbReference type="RefSeq" id="WP_084270867.1">
    <property type="nucleotide sequence ID" value="NZ_LWLG01000001.1"/>
</dbReference>
<sequence>MLEKATRKEPVLIQTSAGLFLGLVCFHHGFESLNFVLEKREFFDFEWPALVTADAGGLRPVFLGLDHIVIQRQNVVWYSTSIPEALISQYKMRLPKPPAGPPEGSPSPPKSSREKSKDEKVVVFPGLKNEKPQD</sequence>
<dbReference type="OrthoDB" id="9797306at2"/>
<accession>A0A179D6Y4</accession>
<dbReference type="STRING" id="999894.TDIS_0069"/>
<keyword evidence="3" id="KW-1185">Reference proteome</keyword>
<proteinExistence type="predicted"/>
<gene>
    <name evidence="2" type="ORF">TDIS_0069</name>
</gene>
<evidence type="ECO:0000256" key="1">
    <source>
        <dbReference type="SAM" id="MobiDB-lite"/>
    </source>
</evidence>
<feature type="compositionally biased region" description="Basic and acidic residues" evidence="1">
    <location>
        <begin position="111"/>
        <end position="121"/>
    </location>
</feature>
<dbReference type="Proteomes" id="UP000078390">
    <property type="component" value="Unassembled WGS sequence"/>
</dbReference>
<evidence type="ECO:0000313" key="2">
    <source>
        <dbReference type="EMBL" id="OAQ21551.1"/>
    </source>
</evidence>
<feature type="compositionally biased region" description="Pro residues" evidence="1">
    <location>
        <begin position="95"/>
        <end position="109"/>
    </location>
</feature>
<reference evidence="2 3" key="1">
    <citation type="submission" date="2016-04" db="EMBL/GenBank/DDBJ databases">
        <title>Genome analysis of Thermosulfurimonas dismutans, the first thermophilic sulfur-disproportionating bacterium of the phylum Thermodesulfobacteria.</title>
        <authorList>
            <person name="Mardanov A.V."/>
            <person name="Beletsky A.V."/>
            <person name="Kadnikov V.V."/>
            <person name="Slobodkin A.I."/>
            <person name="Ravin N.V."/>
        </authorList>
    </citation>
    <scope>NUCLEOTIDE SEQUENCE [LARGE SCALE GENOMIC DNA]</scope>
    <source>
        <strain evidence="2 3">S95</strain>
    </source>
</reference>
<organism evidence="2 3">
    <name type="scientific">Thermosulfurimonas dismutans</name>
    <dbReference type="NCBI Taxonomy" id="999894"/>
    <lineage>
        <taxon>Bacteria</taxon>
        <taxon>Pseudomonadati</taxon>
        <taxon>Thermodesulfobacteriota</taxon>
        <taxon>Thermodesulfobacteria</taxon>
        <taxon>Thermodesulfobacteriales</taxon>
        <taxon>Thermodesulfobacteriaceae</taxon>
        <taxon>Thermosulfurimonas</taxon>
    </lineage>
</organism>
<comment type="caution">
    <text evidence="2">The sequence shown here is derived from an EMBL/GenBank/DDBJ whole genome shotgun (WGS) entry which is preliminary data.</text>
</comment>
<dbReference type="EMBL" id="LWLG01000001">
    <property type="protein sequence ID" value="OAQ21551.1"/>
    <property type="molecule type" value="Genomic_DNA"/>
</dbReference>
<protein>
    <submittedName>
        <fullName evidence="2">Uncharacterized protein</fullName>
    </submittedName>
</protein>
<evidence type="ECO:0000313" key="3">
    <source>
        <dbReference type="Proteomes" id="UP000078390"/>
    </source>
</evidence>
<dbReference type="AlphaFoldDB" id="A0A179D6Y4"/>
<name>A0A179D6Y4_9BACT</name>
<feature type="region of interest" description="Disordered" evidence="1">
    <location>
        <begin position="93"/>
        <end position="134"/>
    </location>
</feature>